<evidence type="ECO:0000256" key="3">
    <source>
        <dbReference type="ARBA" id="ARBA00022804"/>
    </source>
</evidence>
<keyword evidence="6" id="KW-1160">Virus entry into host cell</keyword>
<evidence type="ECO:0000256" key="2">
    <source>
        <dbReference type="ARBA" id="ARBA00022581"/>
    </source>
</evidence>
<evidence type="ECO:0000256" key="6">
    <source>
        <dbReference type="ARBA" id="ARBA00023296"/>
    </source>
</evidence>
<evidence type="ECO:0000256" key="7">
    <source>
        <dbReference type="ARBA" id="ARBA00035110"/>
    </source>
</evidence>
<keyword evidence="5" id="KW-1175">Viral attachment to host cell pilus</keyword>
<organism evidence="9 10">
    <name type="scientific">Acinetobacter phage AP205</name>
    <dbReference type="NCBI Taxonomy" id="154784"/>
    <lineage>
        <taxon>Viruses</taxon>
        <taxon>Riboviria</taxon>
        <taxon>Orthornavirae</taxon>
        <taxon>Lenarviricota</taxon>
        <taxon>Leviviricetes</taxon>
        <taxon>Norzivirales</taxon>
        <taxon>Duinviridae</taxon>
        <taxon>Apeevirus</taxon>
        <taxon>Apeevirus quebecense</taxon>
    </lineage>
</organism>
<evidence type="ECO:0007829" key="11">
    <source>
        <dbReference type="PDB" id="8TOC"/>
    </source>
</evidence>
<keyword evidence="2" id="KW-0945">Host-virus interaction</keyword>
<dbReference type="SMR" id="Q9AZ43"/>
<evidence type="ECO:0000313" key="9">
    <source>
        <dbReference type="EMBL" id="AAK20389.2"/>
    </source>
</evidence>
<evidence type="ECO:0000256" key="4">
    <source>
        <dbReference type="ARBA" id="ARBA00022844"/>
    </source>
</evidence>
<evidence type="ECO:0000313" key="10">
    <source>
        <dbReference type="Proteomes" id="UP000001046"/>
    </source>
</evidence>
<keyword evidence="11 12" id="KW-0002">3D-structure</keyword>
<dbReference type="EMBL" id="AF334111">
    <property type="protein sequence ID" value="AAK20389.2"/>
    <property type="molecule type" value="Genomic_RNA"/>
</dbReference>
<dbReference type="InterPro" id="IPR005563">
    <property type="entry name" value="A_protein"/>
</dbReference>
<dbReference type="Pfam" id="PF03863">
    <property type="entry name" value="Phage_mat-A"/>
    <property type="match status" value="1"/>
</dbReference>
<protein>
    <submittedName>
        <fullName evidence="9">Maturation protein</fullName>
    </submittedName>
</protein>
<evidence type="ECO:0000256" key="5">
    <source>
        <dbReference type="ARBA" id="ARBA00023104"/>
    </source>
</evidence>
<evidence type="ECO:0000256" key="1">
    <source>
        <dbReference type="ARBA" id="ARBA00004328"/>
    </source>
</evidence>
<proteinExistence type="evidence at protein level"/>
<reference evidence="9 10" key="1">
    <citation type="journal article" date="2002" name="J. Gen. Virol.">
        <title>Nucleotide sequence of a ssRNA phage from Acinetobacter: kinship to coliphages.</title>
        <authorList>
            <person name="Klovins J."/>
            <person name="Overbeek G.P."/>
            <person name="van den Worm S.H."/>
            <person name="Ackermann H.W."/>
            <person name="van Duin J."/>
        </authorList>
    </citation>
    <scope>NUCLEOTIDE SEQUENCE</scope>
</reference>
<feature type="region of interest" description="Disordered" evidence="8">
    <location>
        <begin position="1"/>
        <end position="25"/>
    </location>
</feature>
<keyword evidence="10" id="KW-1185">Reference proteome</keyword>
<name>Q9AZ43_9VIRU</name>
<dbReference type="OrthoDB" id="9308at10239"/>
<dbReference type="Proteomes" id="UP000001046">
    <property type="component" value="Segment"/>
</dbReference>
<dbReference type="RefSeq" id="NP_085471.2">
    <property type="nucleotide sequence ID" value="NC_002700.2"/>
</dbReference>
<dbReference type="GeneID" id="956333"/>
<dbReference type="PDB" id="8TVA">
    <property type="method" value="EM"/>
    <property type="resolution" value="8.55 A"/>
    <property type="chains" value="b=1-534"/>
</dbReference>
<dbReference type="PDB" id="8TOC">
    <property type="method" value="EM"/>
    <property type="resolution" value="3.11 A"/>
    <property type="chains" value="a/b=1-534"/>
</dbReference>
<evidence type="ECO:0000256" key="8">
    <source>
        <dbReference type="SAM" id="MobiDB-lite"/>
    </source>
</evidence>
<dbReference type="PDB" id="8TV9">
    <property type="method" value="EM"/>
    <property type="resolution" value="8.15 A"/>
    <property type="chains" value="a=1-534"/>
</dbReference>
<keyword evidence="3" id="KW-1161">Viral attachment to host cell</keyword>
<dbReference type="KEGG" id="vg:956333"/>
<reference evidence="11 12" key="2">
    <citation type="journal article" date="2024" name="Nat. Commun.">
        <title>Structural basis of Acinetobacter type IV pili targeting by an RNA virus.</title>
        <authorList>
            <person name="Meng R."/>
            <person name="Xing Z."/>
            <person name="Chang J.Y."/>
            <person name="Yu Z."/>
            <person name="Thongchol J."/>
            <person name="Xiao W."/>
            <person name="Wang Y."/>
            <person name="Chamakura K."/>
            <person name="Zeng Z."/>
            <person name="Wang F."/>
            <person name="Young R."/>
            <person name="Zeng L."/>
            <person name="Zhang J."/>
        </authorList>
    </citation>
    <scope>STRUCTURE BY ELECTRON MICROSCOPY (3.11 ANGSTROMS)</scope>
</reference>
<comment type="similarity">
    <text evidence="7">Belongs to the Leviviricetes maturation protein family.</text>
</comment>
<evidence type="ECO:0007829" key="12">
    <source>
        <dbReference type="PDB" id="8TV9"/>
    </source>
</evidence>
<comment type="subcellular location">
    <subcellularLocation>
        <location evidence="1">Virion</location>
    </subcellularLocation>
</comment>
<accession>Q9AZ43</accession>
<dbReference type="GO" id="GO:0039666">
    <property type="term" value="P:virion attachment to host cell pilus"/>
    <property type="evidence" value="ECO:0007669"/>
    <property type="project" value="UniProtKB-KW"/>
</dbReference>
<dbReference type="GO" id="GO:0044423">
    <property type="term" value="C:virion component"/>
    <property type="evidence" value="ECO:0007669"/>
    <property type="project" value="UniProtKB-KW"/>
</dbReference>
<keyword evidence="4" id="KW-0946">Virion</keyword>
<dbReference type="EMDB" id="EMD-41635"/>
<dbReference type="EMDB" id="EMD-41443"/>
<sequence length="534" mass="60981">MNMYKWVPESIRDSGEGQPSYSNNGDYAPSGPWVAAGIHTMPQSLRDSMRNSIMVTAQARRDVIGPEWGPDGRFTGYASVIGTPDPKPADIVNKFTVERRPVSNGNFQQRVKAGDIVVAPYTSDGKITVKLVAGQKDISSTPDYDYRIDSSLASSAGFVVAGERWYYTKRHFIIPRYFQNWRMRRRKYVTGWVMPTFYSPKEIFNRLKDSLVPDTGLVTQVWADNNTKRMDFLTAMAEIPQTLSSFLDALGYLGSLIKDFKRRRFFLNKAHQRIRNKLGVSFAERRSQIVSKYDRKIASARKPAIIVKLRQRKEKALKALDKMRVREEKKMIREFATQAASLWLSFRYEIMPLYYQSQDVLDVIANSTSEFMTSRDFVAKAINIGIPLEWNLDQENLVSQPRHNVMVKSKLSPENNIGKTLSVNPFTTAWELLTLSFVVDWFVNFGDVIAGFTGGYSDDSGATASWRFDDKKVFHLKNIPSAMVIVDINFYTRQVIDPRLCGGLAFSPKLNLFRYLDAMSLSWNRSRLKISRAT</sequence>
<dbReference type="EMDB" id="EMD-41634"/>